<name>A0ABN3H471_9ACTN</name>
<evidence type="ECO:0000313" key="1">
    <source>
        <dbReference type="EMBL" id="GAA2368648.1"/>
    </source>
</evidence>
<evidence type="ECO:0000313" key="2">
    <source>
        <dbReference type="Proteomes" id="UP001501444"/>
    </source>
</evidence>
<comment type="caution">
    <text evidence="1">The sequence shown here is derived from an EMBL/GenBank/DDBJ whole genome shotgun (WGS) entry which is preliminary data.</text>
</comment>
<reference evidence="1 2" key="1">
    <citation type="journal article" date="2019" name="Int. J. Syst. Evol. Microbiol.">
        <title>The Global Catalogue of Microorganisms (GCM) 10K type strain sequencing project: providing services to taxonomists for standard genome sequencing and annotation.</title>
        <authorList>
            <consortium name="The Broad Institute Genomics Platform"/>
            <consortium name="The Broad Institute Genome Sequencing Center for Infectious Disease"/>
            <person name="Wu L."/>
            <person name="Ma J."/>
        </authorList>
    </citation>
    <scope>NUCLEOTIDE SEQUENCE [LARGE SCALE GENOMIC DNA]</scope>
    <source>
        <strain evidence="1 2">JCM 3272</strain>
    </source>
</reference>
<protein>
    <submittedName>
        <fullName evidence="1">Uncharacterized protein</fullName>
    </submittedName>
</protein>
<dbReference type="InterPro" id="IPR046196">
    <property type="entry name" value="DUF6228"/>
</dbReference>
<keyword evidence="2" id="KW-1185">Reference proteome</keyword>
<dbReference type="EMBL" id="BAAARV010000067">
    <property type="protein sequence ID" value="GAA2368648.1"/>
    <property type="molecule type" value="Genomic_DNA"/>
</dbReference>
<dbReference type="Pfam" id="PF19739">
    <property type="entry name" value="DUF6228"/>
    <property type="match status" value="1"/>
</dbReference>
<accession>A0ABN3H471</accession>
<organism evidence="1 2">
    <name type="scientific">Dactylosporangium salmoneum</name>
    <dbReference type="NCBI Taxonomy" id="53361"/>
    <lineage>
        <taxon>Bacteria</taxon>
        <taxon>Bacillati</taxon>
        <taxon>Actinomycetota</taxon>
        <taxon>Actinomycetes</taxon>
        <taxon>Micromonosporales</taxon>
        <taxon>Micromonosporaceae</taxon>
        <taxon>Dactylosporangium</taxon>
    </lineage>
</organism>
<sequence length="140" mass="15453">MLGHADAKRWVVHPPQDPYGDGYVYTIVTQLFDDGMIASTSAKMDGVFAGSQATTLSAFVQTLADDWRGWDGIRTWRALDHELALDARHDGRGHVSLGVTLRASVPSWDDTAWSARVVFVVEAGEEMTRLAVDLRQALRP</sequence>
<gene>
    <name evidence="1" type="ORF">GCM10010170_068640</name>
</gene>
<proteinExistence type="predicted"/>
<dbReference type="Proteomes" id="UP001501444">
    <property type="component" value="Unassembled WGS sequence"/>
</dbReference>